<proteinExistence type="predicted"/>
<dbReference type="AlphaFoldDB" id="A0A2K4XAD7"/>
<evidence type="ECO:0000313" key="3">
    <source>
        <dbReference type="Proteomes" id="UP000238288"/>
    </source>
</evidence>
<protein>
    <recommendedName>
        <fullName evidence="4">Lipoprotein</fullName>
    </recommendedName>
</protein>
<evidence type="ECO:0000256" key="1">
    <source>
        <dbReference type="SAM" id="SignalP"/>
    </source>
</evidence>
<sequence length="185" mass="19974">MRVLLLIATTLFLAACNTTQGVSVYSFTNAEVETVLGKQLPKLSEKVSLMGLPVQFDVNDLSVNIGPDNRDVVVLGADSSAEINAFALKYPVRLKLQIEGSPFYDSEKKAVFLRNVKLLDSSVDAGGFKGNLGALDSQAMEAINAFLAVNPVYSLNMDDPKIMLLSKLPLDMKVAEGAIKLVPRL</sequence>
<dbReference type="PROSITE" id="PS51257">
    <property type="entry name" value="PROKAR_LIPOPROTEIN"/>
    <property type="match status" value="1"/>
</dbReference>
<dbReference type="Proteomes" id="UP000238288">
    <property type="component" value="Chromosome PCAR9a"/>
</dbReference>
<organism evidence="2 3">
    <name type="scientific">Pseudoalteromonas carrageenovora IAM 12662</name>
    <dbReference type="NCBI Taxonomy" id="1314868"/>
    <lineage>
        <taxon>Bacteria</taxon>
        <taxon>Pseudomonadati</taxon>
        <taxon>Pseudomonadota</taxon>
        <taxon>Gammaproteobacteria</taxon>
        <taxon>Alteromonadales</taxon>
        <taxon>Pseudoalteromonadaceae</taxon>
        <taxon>Pseudoalteromonas</taxon>
    </lineage>
</organism>
<evidence type="ECO:0008006" key="4">
    <source>
        <dbReference type="Google" id="ProtNLM"/>
    </source>
</evidence>
<gene>
    <name evidence="2" type="ORF">PCAR9_A30452</name>
</gene>
<feature type="chain" id="PRO_5014345921" description="Lipoprotein" evidence="1">
    <location>
        <begin position="22"/>
        <end position="185"/>
    </location>
</feature>
<keyword evidence="1" id="KW-0732">Signal</keyword>
<dbReference type="InterPro" id="IPR010835">
    <property type="entry name" value="DUF1439"/>
</dbReference>
<dbReference type="RefSeq" id="WP_104642890.1">
    <property type="nucleotide sequence ID" value="NZ_LT965928.1"/>
</dbReference>
<dbReference type="EMBL" id="LT965928">
    <property type="protein sequence ID" value="SOU41280.1"/>
    <property type="molecule type" value="Genomic_DNA"/>
</dbReference>
<dbReference type="Pfam" id="PF07273">
    <property type="entry name" value="DUF1439"/>
    <property type="match status" value="1"/>
</dbReference>
<evidence type="ECO:0000313" key="2">
    <source>
        <dbReference type="EMBL" id="SOU41280.1"/>
    </source>
</evidence>
<feature type="signal peptide" evidence="1">
    <location>
        <begin position="1"/>
        <end position="21"/>
    </location>
</feature>
<reference evidence="2 3" key="1">
    <citation type="submission" date="2017-11" db="EMBL/GenBank/DDBJ databases">
        <authorList>
            <person name="Han C.G."/>
        </authorList>
    </citation>
    <scope>NUCLEOTIDE SEQUENCE [LARGE SCALE GENOMIC DNA]</scope>
    <source>
        <strain evidence="3">ATCC 43555</strain>
    </source>
</reference>
<dbReference type="Gene3D" id="3.15.10.40">
    <property type="entry name" value="Uncharacterised protein PF07273, DUF1439"/>
    <property type="match status" value="1"/>
</dbReference>
<accession>A0A2K4XAD7</accession>
<dbReference type="GeneID" id="93663946"/>
<name>A0A2K4XAD7_PSEVC</name>
<dbReference type="OrthoDB" id="6398264at2"/>